<keyword evidence="2" id="KW-1185">Reference proteome</keyword>
<gene>
    <name evidence="1" type="ORF">PPROV_000657200</name>
</gene>
<reference evidence="1" key="1">
    <citation type="submission" date="2020-10" db="EMBL/GenBank/DDBJ databases">
        <title>Unveiling of a novel bifunctional photoreceptor, Dualchrome1, isolated from a cosmopolitan green alga.</title>
        <authorList>
            <person name="Suzuki S."/>
            <person name="Kawachi M."/>
        </authorList>
    </citation>
    <scope>NUCLEOTIDE SEQUENCE</scope>
    <source>
        <strain evidence="1">NIES 2893</strain>
    </source>
</reference>
<dbReference type="EMBL" id="BNJQ01000018">
    <property type="protein sequence ID" value="GHP07830.1"/>
    <property type="molecule type" value="Genomic_DNA"/>
</dbReference>
<dbReference type="Proteomes" id="UP000660262">
    <property type="component" value="Unassembled WGS sequence"/>
</dbReference>
<proteinExistence type="predicted"/>
<accession>A0A830HPV7</accession>
<evidence type="ECO:0000313" key="1">
    <source>
        <dbReference type="EMBL" id="GHP07830.1"/>
    </source>
</evidence>
<protein>
    <submittedName>
        <fullName evidence="1">Uncharacterized protein</fullName>
    </submittedName>
</protein>
<sequence length="100" mass="10207">MRRLTLRFTAIPAIGAASPPPEPPAAAALRLLSIVVVVAPIFLFFNDADSDTKEGGAGAACPMARCMNFKEEMRDDSGFVMGGTGPVVSGGVGGGITPNE</sequence>
<comment type="caution">
    <text evidence="1">The sequence shown here is derived from an EMBL/GenBank/DDBJ whole genome shotgun (WGS) entry which is preliminary data.</text>
</comment>
<name>A0A830HPV7_9CHLO</name>
<dbReference type="AlphaFoldDB" id="A0A830HPV7"/>
<organism evidence="1 2">
    <name type="scientific">Pycnococcus provasolii</name>
    <dbReference type="NCBI Taxonomy" id="41880"/>
    <lineage>
        <taxon>Eukaryota</taxon>
        <taxon>Viridiplantae</taxon>
        <taxon>Chlorophyta</taxon>
        <taxon>Pseudoscourfieldiophyceae</taxon>
        <taxon>Pseudoscourfieldiales</taxon>
        <taxon>Pycnococcaceae</taxon>
        <taxon>Pycnococcus</taxon>
    </lineage>
</organism>
<evidence type="ECO:0000313" key="2">
    <source>
        <dbReference type="Proteomes" id="UP000660262"/>
    </source>
</evidence>